<dbReference type="PANTHER" id="PTHR33048:SF93">
    <property type="entry name" value="INTEGRAL MEMBRANE PROTEIN"/>
    <property type="match status" value="1"/>
</dbReference>
<evidence type="ECO:0000256" key="3">
    <source>
        <dbReference type="ARBA" id="ARBA00022989"/>
    </source>
</evidence>
<dbReference type="AlphaFoldDB" id="A0AA38S5L8"/>
<evidence type="ECO:0000313" key="9">
    <source>
        <dbReference type="Proteomes" id="UP001174691"/>
    </source>
</evidence>
<keyword evidence="9" id="KW-1185">Reference proteome</keyword>
<organism evidence="8 9">
    <name type="scientific">Coniochaeta hoffmannii</name>
    <dbReference type="NCBI Taxonomy" id="91930"/>
    <lineage>
        <taxon>Eukaryota</taxon>
        <taxon>Fungi</taxon>
        <taxon>Dikarya</taxon>
        <taxon>Ascomycota</taxon>
        <taxon>Pezizomycotina</taxon>
        <taxon>Sordariomycetes</taxon>
        <taxon>Sordariomycetidae</taxon>
        <taxon>Coniochaetales</taxon>
        <taxon>Coniochaetaceae</taxon>
        <taxon>Coniochaeta</taxon>
    </lineage>
</organism>
<dbReference type="InterPro" id="IPR049326">
    <property type="entry name" value="Rhodopsin_dom_fungi"/>
</dbReference>
<evidence type="ECO:0000256" key="2">
    <source>
        <dbReference type="ARBA" id="ARBA00022692"/>
    </source>
</evidence>
<evidence type="ECO:0000256" key="6">
    <source>
        <dbReference type="SAM" id="Phobius"/>
    </source>
</evidence>
<protein>
    <recommendedName>
        <fullName evidence="7">Rhodopsin domain-containing protein</fullName>
    </recommendedName>
</protein>
<keyword evidence="4 6" id="KW-0472">Membrane</keyword>
<feature type="transmembrane region" description="Helical" evidence="6">
    <location>
        <begin position="164"/>
        <end position="184"/>
    </location>
</feature>
<comment type="similarity">
    <text evidence="5">Belongs to the SAT4 family.</text>
</comment>
<feature type="transmembrane region" description="Helical" evidence="6">
    <location>
        <begin position="87"/>
        <end position="107"/>
    </location>
</feature>
<comment type="subcellular location">
    <subcellularLocation>
        <location evidence="1">Membrane</location>
        <topology evidence="1">Multi-pass membrane protein</topology>
    </subcellularLocation>
</comment>
<comment type="caution">
    <text evidence="8">The sequence shown here is derived from an EMBL/GenBank/DDBJ whole genome shotgun (WGS) entry which is preliminary data.</text>
</comment>
<evidence type="ECO:0000259" key="7">
    <source>
        <dbReference type="Pfam" id="PF20684"/>
    </source>
</evidence>
<dbReference type="Pfam" id="PF20684">
    <property type="entry name" value="Fung_rhodopsin"/>
    <property type="match status" value="1"/>
</dbReference>
<accession>A0AA38S5L8</accession>
<dbReference type="PANTHER" id="PTHR33048">
    <property type="entry name" value="PTH11-LIKE INTEGRAL MEMBRANE PROTEIN (AFU_ORTHOLOGUE AFUA_5G11245)"/>
    <property type="match status" value="1"/>
</dbReference>
<feature type="transmembrane region" description="Helical" evidence="6">
    <location>
        <begin position="6"/>
        <end position="25"/>
    </location>
</feature>
<proteinExistence type="inferred from homology"/>
<dbReference type="Proteomes" id="UP001174691">
    <property type="component" value="Unassembled WGS sequence"/>
</dbReference>
<evidence type="ECO:0000313" key="8">
    <source>
        <dbReference type="EMBL" id="KAJ9161313.1"/>
    </source>
</evidence>
<evidence type="ECO:0000256" key="5">
    <source>
        <dbReference type="ARBA" id="ARBA00038359"/>
    </source>
</evidence>
<dbReference type="GO" id="GO:0016020">
    <property type="term" value="C:membrane"/>
    <property type="evidence" value="ECO:0007669"/>
    <property type="project" value="UniProtKB-SubCell"/>
</dbReference>
<feature type="transmembrane region" description="Helical" evidence="6">
    <location>
        <begin position="232"/>
        <end position="253"/>
    </location>
</feature>
<feature type="transmembrane region" description="Helical" evidence="6">
    <location>
        <begin position="37"/>
        <end position="56"/>
    </location>
</feature>
<name>A0AA38S5L8_9PEZI</name>
<keyword evidence="3 6" id="KW-1133">Transmembrane helix</keyword>
<keyword evidence="2 6" id="KW-0812">Transmembrane</keyword>
<feature type="transmembrane region" description="Helical" evidence="6">
    <location>
        <begin position="114"/>
        <end position="136"/>
    </location>
</feature>
<evidence type="ECO:0000256" key="4">
    <source>
        <dbReference type="ARBA" id="ARBA00023136"/>
    </source>
</evidence>
<sequence length="378" mass="41326">MGWIMAIMWLLTAITLVFVVLRLYLRIYIVGTTGPDDYVYTLSGILFLLCTLFMQVSSTYGFGQNIVELALDNVVAAMKMGMIGETFAVLGMATAKVSLGLFLLRIVVVPWHRVVIWTTVISLLAVSVTTAIIFWIQCIPIERIFDPRVSGRCIINIQPFSILHGSWCAAADFLLAGLPWLVIWKLNMKQREKMTIAGSMSLGVIAGACGIVRTIELGGISSKNYTFDATSIIIWSAAELTVTMICIGIPTVARPVWRKIAGETAPRHSKDRYCKHTQDGTDAVAYDAFYVSELPDNGVSELPENGVSELPESGVNELPEKGVSELPDNGMSNATKLGLRGTTTLECCELGHNGSDEEILGPEFRQGQILDGRAKVKD</sequence>
<feature type="transmembrane region" description="Helical" evidence="6">
    <location>
        <begin position="196"/>
        <end position="220"/>
    </location>
</feature>
<gene>
    <name evidence="8" type="ORF">NKR19_g2378</name>
</gene>
<feature type="domain" description="Rhodopsin" evidence="7">
    <location>
        <begin position="21"/>
        <end position="256"/>
    </location>
</feature>
<dbReference type="EMBL" id="JANBVN010000024">
    <property type="protein sequence ID" value="KAJ9161313.1"/>
    <property type="molecule type" value="Genomic_DNA"/>
</dbReference>
<dbReference type="InterPro" id="IPR052337">
    <property type="entry name" value="SAT4-like"/>
</dbReference>
<reference evidence="8" key="1">
    <citation type="submission" date="2022-07" db="EMBL/GenBank/DDBJ databases">
        <title>Fungi with potential for degradation of polypropylene.</title>
        <authorList>
            <person name="Gostincar C."/>
        </authorList>
    </citation>
    <scope>NUCLEOTIDE SEQUENCE</scope>
    <source>
        <strain evidence="8">EXF-13287</strain>
    </source>
</reference>
<evidence type="ECO:0000256" key="1">
    <source>
        <dbReference type="ARBA" id="ARBA00004141"/>
    </source>
</evidence>